<evidence type="ECO:0000256" key="1">
    <source>
        <dbReference type="SAM" id="MobiDB-lite"/>
    </source>
</evidence>
<proteinExistence type="predicted"/>
<keyword evidence="3" id="KW-1185">Reference proteome</keyword>
<evidence type="ECO:0000313" key="3">
    <source>
        <dbReference type="Proteomes" id="UP000281553"/>
    </source>
</evidence>
<dbReference type="EMBL" id="UYRU01003284">
    <property type="protein sequence ID" value="VDK35525.1"/>
    <property type="molecule type" value="Genomic_DNA"/>
</dbReference>
<sequence>MEEALVEQRKRLLLEQYMTPEFLASVSDTGKLLGVERGEQPATDSANAEGEEKEEEEEDEEEEEAMTAEDQEMAQTAAAGGTGTDTIA</sequence>
<gene>
    <name evidence="2" type="ORF">DILT_LOCUS695</name>
</gene>
<name>A0A3P6Q6C0_DIBLA</name>
<evidence type="ECO:0000313" key="2">
    <source>
        <dbReference type="EMBL" id="VDK35525.1"/>
    </source>
</evidence>
<dbReference type="OrthoDB" id="1739576at2759"/>
<dbReference type="AlphaFoldDB" id="A0A3P6Q6C0"/>
<feature type="region of interest" description="Disordered" evidence="1">
    <location>
        <begin position="33"/>
        <end position="88"/>
    </location>
</feature>
<protein>
    <submittedName>
        <fullName evidence="2">Uncharacterized protein</fullName>
    </submittedName>
</protein>
<reference evidence="2 3" key="1">
    <citation type="submission" date="2018-11" db="EMBL/GenBank/DDBJ databases">
        <authorList>
            <consortium name="Pathogen Informatics"/>
        </authorList>
    </citation>
    <scope>NUCLEOTIDE SEQUENCE [LARGE SCALE GENOMIC DNA]</scope>
</reference>
<feature type="compositionally biased region" description="Acidic residues" evidence="1">
    <location>
        <begin position="49"/>
        <end position="72"/>
    </location>
</feature>
<organism evidence="2 3">
    <name type="scientific">Dibothriocephalus latus</name>
    <name type="common">Fish tapeworm</name>
    <name type="synonym">Diphyllobothrium latum</name>
    <dbReference type="NCBI Taxonomy" id="60516"/>
    <lineage>
        <taxon>Eukaryota</taxon>
        <taxon>Metazoa</taxon>
        <taxon>Spiralia</taxon>
        <taxon>Lophotrochozoa</taxon>
        <taxon>Platyhelminthes</taxon>
        <taxon>Cestoda</taxon>
        <taxon>Eucestoda</taxon>
        <taxon>Diphyllobothriidea</taxon>
        <taxon>Diphyllobothriidae</taxon>
        <taxon>Dibothriocephalus</taxon>
    </lineage>
</organism>
<accession>A0A3P6Q6C0</accession>
<dbReference type="Proteomes" id="UP000281553">
    <property type="component" value="Unassembled WGS sequence"/>
</dbReference>